<dbReference type="RefSeq" id="WP_246101463.1">
    <property type="nucleotide sequence ID" value="NZ_CBCSJO010000005.1"/>
</dbReference>
<accession>A0A521D6Z9</accession>
<keyword evidence="2" id="KW-1185">Reference proteome</keyword>
<sequence>MSCFLLACSPKVTTHKTPQKEAAEKPAAVVKTDKKFTEARIALLIPFNLNTATIQSGSKADMEKSVMAIDFYQGFKMGIDSAAAGGLNFRLSVLDTRDNNEQILSLIKSGQLSGSDLIVGPVFPEGIKQITNYSVANAIPVVSPLAATHPDEFLNPNLISVVNNIDLHAEKMCGFITKSFDPAKTIVALISTRKSADESLAIPVRAYFKKDKGSRFTFQEYSSVYAMETAKVPGKRYVVLVSSSDRQFVVATIDKLAKMKTAGMQIDLFGHPNWLKQNYNTDKLQQLGTKITTSYWVDYKSAAVNSFVKKFRKLNSFEPGEYAFKGFDTGYYVGKLMVSYGANYLSYLTAFKYKGLQNSYLFKRDEQLGYINTSLFLLEYKNFALNPVE</sequence>
<dbReference type="EMBL" id="FXTN01000005">
    <property type="protein sequence ID" value="SMO67477.1"/>
    <property type="molecule type" value="Genomic_DNA"/>
</dbReference>
<evidence type="ECO:0000313" key="1">
    <source>
        <dbReference type="EMBL" id="SMO67477.1"/>
    </source>
</evidence>
<evidence type="ECO:0000313" key="2">
    <source>
        <dbReference type="Proteomes" id="UP000320300"/>
    </source>
</evidence>
<protein>
    <submittedName>
        <fullName evidence="1">ABC-type branched-chain amino acid transport system, substrate-binding protein</fullName>
    </submittedName>
</protein>
<proteinExistence type="predicted"/>
<reference evidence="1 2" key="1">
    <citation type="submission" date="2017-05" db="EMBL/GenBank/DDBJ databases">
        <authorList>
            <person name="Varghese N."/>
            <person name="Submissions S."/>
        </authorList>
    </citation>
    <scope>NUCLEOTIDE SEQUENCE [LARGE SCALE GENOMIC DNA]</scope>
    <source>
        <strain evidence="1 2">DSM 19036</strain>
    </source>
</reference>
<gene>
    <name evidence="1" type="ORF">SAMN06265348_10528</name>
</gene>
<dbReference type="AlphaFoldDB" id="A0A521D6Z9"/>
<dbReference type="Proteomes" id="UP000320300">
    <property type="component" value="Unassembled WGS sequence"/>
</dbReference>
<dbReference type="Gene3D" id="3.40.50.2300">
    <property type="match status" value="2"/>
</dbReference>
<dbReference type="InterPro" id="IPR028082">
    <property type="entry name" value="Peripla_BP_I"/>
</dbReference>
<dbReference type="SUPFAM" id="SSF53822">
    <property type="entry name" value="Periplasmic binding protein-like I"/>
    <property type="match status" value="1"/>
</dbReference>
<organism evidence="1 2">
    <name type="scientific">Pedobacter westerhofensis</name>
    <dbReference type="NCBI Taxonomy" id="425512"/>
    <lineage>
        <taxon>Bacteria</taxon>
        <taxon>Pseudomonadati</taxon>
        <taxon>Bacteroidota</taxon>
        <taxon>Sphingobacteriia</taxon>
        <taxon>Sphingobacteriales</taxon>
        <taxon>Sphingobacteriaceae</taxon>
        <taxon>Pedobacter</taxon>
    </lineage>
</organism>
<name>A0A521D6Z9_9SPHI</name>